<dbReference type="InterPro" id="IPR027843">
    <property type="entry name" value="DUF4440"/>
</dbReference>
<comment type="caution">
    <text evidence="2">The sequence shown here is derived from an EMBL/GenBank/DDBJ whole genome shotgun (WGS) entry which is preliminary data.</text>
</comment>
<evidence type="ECO:0000259" key="1">
    <source>
        <dbReference type="Pfam" id="PF14534"/>
    </source>
</evidence>
<dbReference type="RefSeq" id="WP_151076982.1">
    <property type="nucleotide sequence ID" value="NZ_CP047647.1"/>
</dbReference>
<accession>A0A7L4ZU29</accession>
<organism evidence="2 3">
    <name type="scientific">Hymenobacter busanensis</name>
    <dbReference type="NCBI Taxonomy" id="2607656"/>
    <lineage>
        <taxon>Bacteria</taxon>
        <taxon>Pseudomonadati</taxon>
        <taxon>Bacteroidota</taxon>
        <taxon>Cytophagia</taxon>
        <taxon>Cytophagales</taxon>
        <taxon>Hymenobacteraceae</taxon>
        <taxon>Hymenobacter</taxon>
    </lineage>
</organism>
<dbReference type="Gene3D" id="3.10.450.50">
    <property type="match status" value="2"/>
</dbReference>
<name>A0A7L4ZU29_9BACT</name>
<evidence type="ECO:0000313" key="3">
    <source>
        <dbReference type="Proteomes" id="UP000326380"/>
    </source>
</evidence>
<gene>
    <name evidence="2" type="ORF">F0P96_01530</name>
</gene>
<evidence type="ECO:0000313" key="2">
    <source>
        <dbReference type="EMBL" id="KAA9339334.1"/>
    </source>
</evidence>
<protein>
    <recommendedName>
        <fullName evidence="1">DUF4440 domain-containing protein</fullName>
    </recommendedName>
</protein>
<proteinExistence type="predicted"/>
<reference evidence="2 3" key="1">
    <citation type="submission" date="2019-09" db="EMBL/GenBank/DDBJ databases">
        <title>Genome sequence of Hymenobacter sp. M3.</title>
        <authorList>
            <person name="Srinivasan S."/>
        </authorList>
    </citation>
    <scope>NUCLEOTIDE SEQUENCE [LARGE SCALE GENOMIC DNA]</scope>
    <source>
        <strain evidence="2 3">M3</strain>
    </source>
</reference>
<dbReference type="EMBL" id="VTWU01000001">
    <property type="protein sequence ID" value="KAA9339334.1"/>
    <property type="molecule type" value="Genomic_DNA"/>
</dbReference>
<keyword evidence="3" id="KW-1185">Reference proteome</keyword>
<dbReference type="Pfam" id="PF14534">
    <property type="entry name" value="DUF4440"/>
    <property type="match status" value="1"/>
</dbReference>
<sequence length="285" mass="30610">MRTLRLLVAASLLLTVATAHAQHPADAFVAAERAFARLGAEAGAKAAFLANAADSGLVFNNGKPVLARQAWASRPDQPDGPKIIWAPAFADASQVGDLGYTTGPFWVQTPTGQRVAHGQFFTVWRRQPDGTLKFLADMGVTHPAPTAEVMPTEVSFGSSGQLGSDGKLGTLFVRRLDEQLTKTIARRGMAKAYAEVAGRQLRLHRDGQVPFTSPTAIQQLVQAEKPLQFQPTSGAIARSGDLGYTCGSYQGGSEQGSYLHVWKHETKGWRLAAEVLNPTRPPKPQ</sequence>
<dbReference type="AlphaFoldDB" id="A0A7L4ZU29"/>
<dbReference type="Proteomes" id="UP000326380">
    <property type="component" value="Unassembled WGS sequence"/>
</dbReference>
<feature type="domain" description="DUF4440" evidence="1">
    <location>
        <begin position="32"/>
        <end position="130"/>
    </location>
</feature>